<keyword evidence="5" id="KW-0694">RNA-binding</keyword>
<dbReference type="Gene3D" id="3.30.70.580">
    <property type="entry name" value="Pseudouridine synthase I, catalytic domain, N-terminal subdomain"/>
    <property type="match status" value="1"/>
</dbReference>
<dbReference type="InterPro" id="IPR000748">
    <property type="entry name" value="PsdUridine_synth_RsuA/RluB/E/F"/>
</dbReference>
<dbReference type="InterPro" id="IPR020094">
    <property type="entry name" value="TruA/RsuA/RluB/E/F_N"/>
</dbReference>
<comment type="caution">
    <text evidence="8">The sequence shown here is derived from an EMBL/GenBank/DDBJ whole genome shotgun (WGS) entry which is preliminary data.</text>
</comment>
<keyword evidence="9" id="KW-1185">Reference proteome</keyword>
<evidence type="ECO:0000256" key="3">
    <source>
        <dbReference type="ARBA" id="ARBA00036390"/>
    </source>
</evidence>
<gene>
    <name evidence="8" type="ORF">GCM10009098_03800</name>
</gene>
<dbReference type="CDD" id="cd00165">
    <property type="entry name" value="S4"/>
    <property type="match status" value="1"/>
</dbReference>
<reference evidence="8 9" key="1">
    <citation type="journal article" date="2019" name="Int. J. Syst. Evol. Microbiol.">
        <title>The Global Catalogue of Microorganisms (GCM) 10K type strain sequencing project: providing services to taxonomists for standard genome sequencing and annotation.</title>
        <authorList>
            <consortium name="The Broad Institute Genomics Platform"/>
            <consortium name="The Broad Institute Genome Sequencing Center for Infectious Disease"/>
            <person name="Wu L."/>
            <person name="Ma J."/>
        </authorList>
    </citation>
    <scope>NUCLEOTIDE SEQUENCE [LARGE SCALE GENOMIC DNA]</scope>
    <source>
        <strain evidence="8 9">JCM 14331</strain>
    </source>
</reference>
<keyword evidence="2 6" id="KW-0413">Isomerase</keyword>
<dbReference type="SMART" id="SM00363">
    <property type="entry name" value="S4"/>
    <property type="match status" value="1"/>
</dbReference>
<evidence type="ECO:0000313" key="9">
    <source>
        <dbReference type="Proteomes" id="UP001501169"/>
    </source>
</evidence>
<dbReference type="PANTHER" id="PTHR47683:SF2">
    <property type="entry name" value="RNA-BINDING S4 DOMAIN-CONTAINING PROTEIN"/>
    <property type="match status" value="1"/>
</dbReference>
<dbReference type="Proteomes" id="UP001501169">
    <property type="component" value="Unassembled WGS sequence"/>
</dbReference>
<dbReference type="InterPro" id="IPR050343">
    <property type="entry name" value="RsuA_PseudoU_synthase"/>
</dbReference>
<dbReference type="Gene3D" id="3.10.290.10">
    <property type="entry name" value="RNA-binding S4 domain"/>
    <property type="match status" value="1"/>
</dbReference>
<dbReference type="PANTHER" id="PTHR47683">
    <property type="entry name" value="PSEUDOURIDINE SYNTHASE FAMILY PROTEIN-RELATED"/>
    <property type="match status" value="1"/>
</dbReference>
<organism evidence="8 9">
    <name type="scientific">Rheinheimera aquimaris</name>
    <dbReference type="NCBI Taxonomy" id="412437"/>
    <lineage>
        <taxon>Bacteria</taxon>
        <taxon>Pseudomonadati</taxon>
        <taxon>Pseudomonadota</taxon>
        <taxon>Gammaproteobacteria</taxon>
        <taxon>Chromatiales</taxon>
        <taxon>Chromatiaceae</taxon>
        <taxon>Rheinheimera</taxon>
    </lineage>
</organism>
<dbReference type="InterPro" id="IPR006145">
    <property type="entry name" value="PsdUridine_synth_RsuA/RluA"/>
</dbReference>
<dbReference type="SUPFAM" id="SSF55174">
    <property type="entry name" value="Alpha-L RNA-binding motif"/>
    <property type="match status" value="1"/>
</dbReference>
<dbReference type="Gene3D" id="3.30.70.1560">
    <property type="entry name" value="Alpha-L RNA-binding motif"/>
    <property type="match status" value="1"/>
</dbReference>
<evidence type="ECO:0000256" key="4">
    <source>
        <dbReference type="ARBA" id="ARBA00036535"/>
    </source>
</evidence>
<evidence type="ECO:0000256" key="6">
    <source>
        <dbReference type="RuleBase" id="RU003887"/>
    </source>
</evidence>
<dbReference type="SUPFAM" id="SSF55120">
    <property type="entry name" value="Pseudouridine synthase"/>
    <property type="match status" value="1"/>
</dbReference>
<dbReference type="InterPro" id="IPR002942">
    <property type="entry name" value="S4_RNA-bd"/>
</dbReference>
<dbReference type="PROSITE" id="PS01149">
    <property type="entry name" value="PSI_RSU"/>
    <property type="match status" value="1"/>
</dbReference>
<dbReference type="EMBL" id="BAAAEO010000001">
    <property type="protein sequence ID" value="GAA0539505.1"/>
    <property type="molecule type" value="Genomic_DNA"/>
</dbReference>
<evidence type="ECO:0000256" key="1">
    <source>
        <dbReference type="ARBA" id="ARBA00008348"/>
    </source>
</evidence>
<evidence type="ECO:0000256" key="2">
    <source>
        <dbReference type="ARBA" id="ARBA00023235"/>
    </source>
</evidence>
<name>A0ABN1DBQ7_9GAMM</name>
<sequence>MSSDTPRHRLAKWIAQSGYCSRRAAERLISAGQVHCNGKAALHTDMVNQSDDILINDLPLPALPPRQYWLYHKPVGIDCNNRPQDPASLYQLLKTLPERVFAVGRLDKDSSGLLLLTNDGGLSQQLMHPDFYHEKTYLVDTDKPISEAFIKALASGVSWQLGTTQYHSRPCRVSRNSQQQFTITLTQGLHRQIRYMCKTQGYRVVALKRIRLHNLSLGQLAPGQLRQLTAIELTQLQTLSASPQPKTQTQCQAVHQ</sequence>
<accession>A0ABN1DBQ7</accession>
<dbReference type="RefSeq" id="WP_226765702.1">
    <property type="nucleotide sequence ID" value="NZ_BAAAEO010000001.1"/>
</dbReference>
<proteinExistence type="inferred from homology"/>
<evidence type="ECO:0000256" key="5">
    <source>
        <dbReference type="PROSITE-ProRule" id="PRU00182"/>
    </source>
</evidence>
<dbReference type="EC" id="5.4.99.-" evidence="6"/>
<dbReference type="PROSITE" id="PS50889">
    <property type="entry name" value="S4"/>
    <property type="match status" value="1"/>
</dbReference>
<dbReference type="InterPro" id="IPR042092">
    <property type="entry name" value="PsdUridine_s_RsuA/RluB/E/F_cat"/>
</dbReference>
<evidence type="ECO:0000313" key="8">
    <source>
        <dbReference type="EMBL" id="GAA0539505.1"/>
    </source>
</evidence>
<comment type="similarity">
    <text evidence="1 6">Belongs to the pseudouridine synthase RsuA family.</text>
</comment>
<dbReference type="InterPro" id="IPR018496">
    <property type="entry name" value="PsdUridine_synth_RsuA/RluB_CS"/>
</dbReference>
<dbReference type="Pfam" id="PF00849">
    <property type="entry name" value="PseudoU_synth_2"/>
    <property type="match status" value="1"/>
</dbReference>
<dbReference type="InterPro" id="IPR036986">
    <property type="entry name" value="S4_RNA-bd_sf"/>
</dbReference>
<comment type="catalytic activity">
    <reaction evidence="3">
        <text>uridine(35) in tRNA(Tyr) = pseudouridine(35) in tRNA(Tyr)</text>
        <dbReference type="Rhea" id="RHEA:60556"/>
        <dbReference type="Rhea" id="RHEA-COMP:15607"/>
        <dbReference type="Rhea" id="RHEA-COMP:15608"/>
        <dbReference type="ChEBI" id="CHEBI:65314"/>
        <dbReference type="ChEBI" id="CHEBI:65315"/>
    </reaction>
</comment>
<dbReference type="InterPro" id="IPR020103">
    <property type="entry name" value="PsdUridine_synth_cat_dom_sf"/>
</dbReference>
<dbReference type="Pfam" id="PF01479">
    <property type="entry name" value="S4"/>
    <property type="match status" value="1"/>
</dbReference>
<evidence type="ECO:0000259" key="7">
    <source>
        <dbReference type="SMART" id="SM00363"/>
    </source>
</evidence>
<protein>
    <recommendedName>
        <fullName evidence="6">Pseudouridine synthase</fullName>
        <ecNumber evidence="6">5.4.99.-</ecNumber>
    </recommendedName>
</protein>
<dbReference type="NCBIfam" id="TIGR00093">
    <property type="entry name" value="pseudouridine synthase"/>
    <property type="match status" value="1"/>
</dbReference>
<feature type="domain" description="RNA-binding S4" evidence="7">
    <location>
        <begin position="8"/>
        <end position="64"/>
    </location>
</feature>
<comment type="catalytic activity">
    <reaction evidence="4">
        <text>uridine(2604) in 23S rRNA = pseudouridine(2604) in 23S rRNA</text>
        <dbReference type="Rhea" id="RHEA:38875"/>
        <dbReference type="Rhea" id="RHEA-COMP:10093"/>
        <dbReference type="Rhea" id="RHEA-COMP:10094"/>
        <dbReference type="ChEBI" id="CHEBI:65314"/>
        <dbReference type="ChEBI" id="CHEBI:65315"/>
        <dbReference type="EC" id="5.4.99.21"/>
    </reaction>
</comment>